<proteinExistence type="predicted"/>
<dbReference type="AlphaFoldDB" id="A0AAV9JHM8"/>
<evidence type="ECO:0000256" key="1">
    <source>
        <dbReference type="SAM" id="MobiDB-lite"/>
    </source>
</evidence>
<protein>
    <submittedName>
        <fullName evidence="2">Uncharacterized protein</fullName>
    </submittedName>
</protein>
<reference evidence="2 3" key="1">
    <citation type="submission" date="2021-11" db="EMBL/GenBank/DDBJ databases">
        <title>Black yeast isolated from Biological Soil Crust.</title>
        <authorList>
            <person name="Kurbessoian T."/>
        </authorList>
    </citation>
    <scope>NUCLEOTIDE SEQUENCE [LARGE SCALE GENOMIC DNA]</scope>
    <source>
        <strain evidence="2 3">CCFEE 5522</strain>
    </source>
</reference>
<accession>A0AAV9JHM8</accession>
<name>A0AAV9JHM8_9PEZI</name>
<evidence type="ECO:0000313" key="2">
    <source>
        <dbReference type="EMBL" id="KAK4544589.1"/>
    </source>
</evidence>
<comment type="caution">
    <text evidence="2">The sequence shown here is derived from an EMBL/GenBank/DDBJ whole genome shotgun (WGS) entry which is preliminary data.</text>
</comment>
<evidence type="ECO:0000313" key="3">
    <source>
        <dbReference type="Proteomes" id="UP001324427"/>
    </source>
</evidence>
<dbReference type="Proteomes" id="UP001324427">
    <property type="component" value="Unassembled WGS sequence"/>
</dbReference>
<sequence>MSTHHIEDIATMEADADANADADRSPLHTPTPGSIPPPQSPRNQQQAPLSPLHPGLSPPPAFTSTNANMAAHNSLALTRQAFGNLPGLVHSDAAQIPIPASPILPGIGDRLWEADYDSVFFSNVVPVRLRLRRHATRSHNSSPPLQPDRPPYCITPVFQPSHGQQILLISRPSSHSDPISTTTATGWVTHAANNYDRLLTALASSNVTMTLPEALTRYAHFLAFILTYPPFIELFGTHRRLTRTPVCERSFAQRAWLTLYPRYRQDEVEEFHEVVRRLYGFDPQDIGLDASWVDLRVVTVHWPFRVVLNGGGPAMRRGGGAMRRGEELVSVGAPGEAVGGIEIGI</sequence>
<gene>
    <name evidence="2" type="ORF">LTR36_004161</name>
</gene>
<organism evidence="2 3">
    <name type="scientific">Oleoguttula mirabilis</name>
    <dbReference type="NCBI Taxonomy" id="1507867"/>
    <lineage>
        <taxon>Eukaryota</taxon>
        <taxon>Fungi</taxon>
        <taxon>Dikarya</taxon>
        <taxon>Ascomycota</taxon>
        <taxon>Pezizomycotina</taxon>
        <taxon>Dothideomycetes</taxon>
        <taxon>Dothideomycetidae</taxon>
        <taxon>Mycosphaerellales</taxon>
        <taxon>Teratosphaeriaceae</taxon>
        <taxon>Oleoguttula</taxon>
    </lineage>
</organism>
<feature type="region of interest" description="Disordered" evidence="1">
    <location>
        <begin position="1"/>
        <end position="66"/>
    </location>
</feature>
<keyword evidence="3" id="KW-1185">Reference proteome</keyword>
<dbReference type="EMBL" id="JAVFHQ010000024">
    <property type="protein sequence ID" value="KAK4544589.1"/>
    <property type="molecule type" value="Genomic_DNA"/>
</dbReference>